<evidence type="ECO:0000313" key="1">
    <source>
        <dbReference type="EMBL" id="BAY54270.1"/>
    </source>
</evidence>
<organism evidence="1 2">
    <name type="scientific">Leptolyngbya boryana NIES-2135</name>
    <dbReference type="NCBI Taxonomy" id="1973484"/>
    <lineage>
        <taxon>Bacteria</taxon>
        <taxon>Bacillati</taxon>
        <taxon>Cyanobacteriota</taxon>
        <taxon>Cyanophyceae</taxon>
        <taxon>Leptolyngbyales</taxon>
        <taxon>Leptolyngbyaceae</taxon>
        <taxon>Leptolyngbya group</taxon>
        <taxon>Leptolyngbya</taxon>
    </lineage>
</organism>
<gene>
    <name evidence="1" type="ORF">NIES2135_10860</name>
</gene>
<sequence length="256" mass="30008">MLSWKLAEKRGFGLTDGFWNRFGVVLIEAPIHLFTSTLANYFRAEYDADIFPASFNEQEKHFLWQYAGHTWTVWWAFSSEEVAFALALFLETKAIVITHQGTSEWSTVKIFYQDRWTEYYHFGSDDYDDPNEKIGDRGWGAGYWDLEITYEYFVSQQSTFPIQTRHLFSSVMRKVTESEMKSVLKSGTGKFGFLHATLQHYGAYLPDCNETPLNYSRSDFDFHPVRSDFERVDALVLPKETFYWRNMLPVPEHVAP</sequence>
<dbReference type="AlphaFoldDB" id="A0A1Z4JC38"/>
<accession>A0A1Z4JC38</accession>
<dbReference type="Proteomes" id="UP000217895">
    <property type="component" value="Chromosome"/>
</dbReference>
<evidence type="ECO:0000313" key="2">
    <source>
        <dbReference type="Proteomes" id="UP000217895"/>
    </source>
</evidence>
<protein>
    <submittedName>
        <fullName evidence="1">Uncharacterized protein</fullName>
    </submittedName>
</protein>
<proteinExistence type="predicted"/>
<name>A0A1Z4JC38_LEPBY</name>
<keyword evidence="2" id="KW-1185">Reference proteome</keyword>
<dbReference type="EMBL" id="AP018203">
    <property type="protein sequence ID" value="BAY54270.1"/>
    <property type="molecule type" value="Genomic_DNA"/>
</dbReference>
<reference evidence="1 2" key="1">
    <citation type="submission" date="2017-06" db="EMBL/GenBank/DDBJ databases">
        <title>Genome sequencing of cyanobaciteial culture collection at National Institute for Environmental Studies (NIES).</title>
        <authorList>
            <person name="Hirose Y."/>
            <person name="Shimura Y."/>
            <person name="Fujisawa T."/>
            <person name="Nakamura Y."/>
            <person name="Kawachi M."/>
        </authorList>
    </citation>
    <scope>NUCLEOTIDE SEQUENCE [LARGE SCALE GENOMIC DNA]</scope>
    <source>
        <strain evidence="1 2">NIES-2135</strain>
    </source>
</reference>